<evidence type="ECO:0000256" key="3">
    <source>
        <dbReference type="PROSITE-ProRule" id="PRU00023"/>
    </source>
</evidence>
<dbReference type="OrthoDB" id="539213at2759"/>
<reference evidence="5" key="1">
    <citation type="submission" date="2025-08" db="UniProtKB">
        <authorList>
            <consortium name="RefSeq"/>
        </authorList>
    </citation>
    <scope>IDENTIFICATION</scope>
</reference>
<feature type="repeat" description="ANK" evidence="3">
    <location>
        <begin position="289"/>
        <end position="321"/>
    </location>
</feature>
<dbReference type="AlphaFoldDB" id="A0A1S3Q249"/>
<sequence>MSMFVRVSLILSTIYDIIRRCLHALVRAVVTPEEEKGQWAMEELLTPRQHTARQIKARFLEALQTNNVTEVLEILYTTNLDIDTVLEVEDKRMVLASYKQGFWLPDYKLECSWAMGLHVCVMYNYLETALVLLQKGAAVNRKPNGKTPLHVACTVAHGDCVALLLGHGARVNSLSLSGHTPLHYCITKESVDCAKQLILNGGNVNKPSQSKDEDTPLHTAARLGIPELVALYISHGAQVDAVNSLQETPLITAAFWALDIREQTYSEDHHLVCRILLDHGADPNLYEDDYKTALHKASWNCDHVLMQMLLEAGANTTTMDINGCEPIQYVLKVTSVRPMAIPELCYQLLLNFGAPRVYPPQFHKVLQACHECPNAVEVMMNSYECIKPTNKWRSSIPDASYKQHEEFYESMFAVCSNTPRCLMHQARCAVRRAMENRCHSGLAGLAEITQFCLQDKTHPNEHQPAD</sequence>
<keyword evidence="2 3" id="KW-0040">ANK repeat</keyword>
<dbReference type="RefSeq" id="XP_014033966.1">
    <property type="nucleotide sequence ID" value="XM_014178491.2"/>
</dbReference>
<dbReference type="PaxDb" id="8030-ENSSSAP00000076373"/>
<evidence type="ECO:0000256" key="2">
    <source>
        <dbReference type="ARBA" id="ARBA00023043"/>
    </source>
</evidence>
<dbReference type="STRING" id="8030.ENSSSAP00000076373"/>
<evidence type="ECO:0000313" key="4">
    <source>
        <dbReference type="Proteomes" id="UP001652741"/>
    </source>
</evidence>
<protein>
    <submittedName>
        <fullName evidence="5">Ankyrin repeat and SOCS box protein 4 isoform X1</fullName>
    </submittedName>
</protein>
<dbReference type="Gene3D" id="1.25.40.20">
    <property type="entry name" value="Ankyrin repeat-containing domain"/>
    <property type="match status" value="2"/>
</dbReference>
<dbReference type="Pfam" id="PF12796">
    <property type="entry name" value="Ank_2"/>
    <property type="match status" value="1"/>
</dbReference>
<accession>A0A1S3Q249</accession>
<feature type="repeat" description="ANK" evidence="3">
    <location>
        <begin position="177"/>
        <end position="209"/>
    </location>
</feature>
<dbReference type="KEGG" id="sasa:106588933"/>
<evidence type="ECO:0000313" key="5">
    <source>
        <dbReference type="RefSeq" id="XP_014033966.1"/>
    </source>
</evidence>
<dbReference type="CTD" id="51666"/>
<proteinExistence type="predicted"/>
<feature type="repeat" description="ANK" evidence="3">
    <location>
        <begin position="144"/>
        <end position="176"/>
    </location>
</feature>
<keyword evidence="4" id="KW-1185">Reference proteome</keyword>
<keyword evidence="1" id="KW-0677">Repeat</keyword>
<gene>
    <name evidence="5" type="primary">asb4</name>
</gene>
<dbReference type="PANTHER" id="PTHR24126">
    <property type="entry name" value="ANKYRIN REPEAT, PH AND SEC7 DOMAIN CONTAINING PROTEIN SECG-RELATED"/>
    <property type="match status" value="1"/>
</dbReference>
<dbReference type="SMART" id="SM00248">
    <property type="entry name" value="ANK"/>
    <property type="match status" value="6"/>
</dbReference>
<evidence type="ECO:0000256" key="1">
    <source>
        <dbReference type="ARBA" id="ARBA00022737"/>
    </source>
</evidence>
<name>A0A1S3Q249_SALSA</name>
<dbReference type="PROSITE" id="PS50088">
    <property type="entry name" value="ANK_REPEAT"/>
    <property type="match status" value="4"/>
</dbReference>
<dbReference type="GeneID" id="106588933"/>
<dbReference type="Proteomes" id="UP001652741">
    <property type="component" value="Chromosome ssa27"/>
</dbReference>
<dbReference type="PROSITE" id="PS50297">
    <property type="entry name" value="ANK_REP_REGION"/>
    <property type="match status" value="3"/>
</dbReference>
<dbReference type="SUPFAM" id="SSF48403">
    <property type="entry name" value="Ankyrin repeat"/>
    <property type="match status" value="1"/>
</dbReference>
<dbReference type="InterPro" id="IPR036770">
    <property type="entry name" value="Ankyrin_rpt-contain_sf"/>
</dbReference>
<organism evidence="4 5">
    <name type="scientific">Salmo salar</name>
    <name type="common">Atlantic salmon</name>
    <dbReference type="NCBI Taxonomy" id="8030"/>
    <lineage>
        <taxon>Eukaryota</taxon>
        <taxon>Metazoa</taxon>
        <taxon>Chordata</taxon>
        <taxon>Craniata</taxon>
        <taxon>Vertebrata</taxon>
        <taxon>Euteleostomi</taxon>
        <taxon>Actinopterygii</taxon>
        <taxon>Neopterygii</taxon>
        <taxon>Teleostei</taxon>
        <taxon>Protacanthopterygii</taxon>
        <taxon>Salmoniformes</taxon>
        <taxon>Salmonidae</taxon>
        <taxon>Salmoninae</taxon>
        <taxon>Salmo</taxon>
    </lineage>
</organism>
<dbReference type="InterPro" id="IPR002110">
    <property type="entry name" value="Ankyrin_rpt"/>
</dbReference>
<feature type="repeat" description="ANK" evidence="3">
    <location>
        <begin position="212"/>
        <end position="244"/>
    </location>
</feature>
<dbReference type="Pfam" id="PF00023">
    <property type="entry name" value="Ank"/>
    <property type="match status" value="1"/>
</dbReference>
<dbReference type="PRINTS" id="PR01415">
    <property type="entry name" value="ANKYRIN"/>
</dbReference>